<dbReference type="Pfam" id="PF12017">
    <property type="entry name" value="Tnp_P_element"/>
    <property type="match status" value="1"/>
</dbReference>
<dbReference type="AlphaFoldDB" id="E9J8I0"/>
<feature type="non-terminal residue" evidence="2">
    <location>
        <position position="90"/>
    </location>
</feature>
<feature type="domain" description="THAP9-like helix-turn-helix" evidence="1">
    <location>
        <begin position="17"/>
        <end position="61"/>
    </location>
</feature>
<dbReference type="InterPro" id="IPR021896">
    <property type="entry name" value="THAP9-like_HTH"/>
</dbReference>
<gene>
    <name evidence="2" type="ORF">SINV_07702</name>
</gene>
<name>E9J8I0_SOLIN</name>
<accession>E9J8I0</accession>
<dbReference type="HOGENOM" id="CLU_2447069_0_0_1"/>
<evidence type="ECO:0000259" key="1">
    <source>
        <dbReference type="Pfam" id="PF12017"/>
    </source>
</evidence>
<sequence>GSSSYQIYCSKTFIPTSQVYNVSSGVTEFCSIFTFLFSKAYKYVQETFMKILPHQSTIRSWYINVDGSPAICKPALQFLKEKRLKLRAKK</sequence>
<proteinExistence type="predicted"/>
<protein>
    <recommendedName>
        <fullName evidence="1">THAP9-like helix-turn-helix domain-containing protein</fullName>
    </recommendedName>
</protein>
<organism>
    <name type="scientific">Solenopsis invicta</name>
    <name type="common">Red imported fire ant</name>
    <name type="synonym">Solenopsis wagneri</name>
    <dbReference type="NCBI Taxonomy" id="13686"/>
    <lineage>
        <taxon>Eukaryota</taxon>
        <taxon>Metazoa</taxon>
        <taxon>Ecdysozoa</taxon>
        <taxon>Arthropoda</taxon>
        <taxon>Hexapoda</taxon>
        <taxon>Insecta</taxon>
        <taxon>Pterygota</taxon>
        <taxon>Neoptera</taxon>
        <taxon>Endopterygota</taxon>
        <taxon>Hymenoptera</taxon>
        <taxon>Apocrita</taxon>
        <taxon>Aculeata</taxon>
        <taxon>Formicoidea</taxon>
        <taxon>Formicidae</taxon>
        <taxon>Myrmicinae</taxon>
        <taxon>Solenopsis</taxon>
    </lineage>
</organism>
<dbReference type="EMBL" id="GL769029">
    <property type="protein sequence ID" value="EFZ10874.1"/>
    <property type="molecule type" value="Genomic_DNA"/>
</dbReference>
<feature type="non-terminal residue" evidence="2">
    <location>
        <position position="1"/>
    </location>
</feature>
<evidence type="ECO:0000313" key="2">
    <source>
        <dbReference type="EMBL" id="EFZ10874.1"/>
    </source>
</evidence>
<reference evidence="2" key="1">
    <citation type="journal article" date="2011" name="Proc. Natl. Acad. Sci. U.S.A.">
        <title>The genome of the fire ant Solenopsis invicta.</title>
        <authorList>
            <person name="Wurm Y."/>
            <person name="Wang J."/>
            <person name="Riba-Grognuz O."/>
            <person name="Corona M."/>
            <person name="Nygaard S."/>
            <person name="Hunt B.G."/>
            <person name="Ingram K.K."/>
            <person name="Falquet L."/>
            <person name="Nipitwattanaphon M."/>
            <person name="Gotzek D."/>
            <person name="Dijkstra M.B."/>
            <person name="Oettler J."/>
            <person name="Comtesse F."/>
            <person name="Shih C.J."/>
            <person name="Wu W.J."/>
            <person name="Yang C.C."/>
            <person name="Thomas J."/>
            <person name="Beaudoing E."/>
            <person name="Pradervand S."/>
            <person name="Flegel V."/>
            <person name="Cook E.D."/>
            <person name="Fabbretti R."/>
            <person name="Stockinger H."/>
            <person name="Long L."/>
            <person name="Farmerie W.G."/>
            <person name="Oakey J."/>
            <person name="Boomsma J.J."/>
            <person name="Pamilo P."/>
            <person name="Yi S.V."/>
            <person name="Heinze J."/>
            <person name="Goodisman M.A."/>
            <person name="Farinelli L."/>
            <person name="Harshman K."/>
            <person name="Hulo N."/>
            <person name="Cerutti L."/>
            <person name="Xenarios I."/>
            <person name="Shoemaker D."/>
            <person name="Keller L."/>
        </authorList>
    </citation>
    <scope>NUCLEOTIDE SEQUENCE [LARGE SCALE GENOMIC DNA]</scope>
</reference>